<keyword evidence="3" id="KW-0805">Transcription regulation</keyword>
<dbReference type="PROSITE" id="PS51037">
    <property type="entry name" value="YEATS"/>
    <property type="match status" value="1"/>
</dbReference>
<evidence type="ECO:0000256" key="2">
    <source>
        <dbReference type="PROSITE-ProRule" id="PRU00376"/>
    </source>
</evidence>
<keyword evidence="3" id="KW-0156">Chromatin regulator</keyword>
<evidence type="ECO:0000256" key="4">
    <source>
        <dbReference type="SAM" id="MobiDB-lite"/>
    </source>
</evidence>
<comment type="similarity">
    <text evidence="3">Belongs to the YAF9 family.</text>
</comment>
<dbReference type="GO" id="GO:0006355">
    <property type="term" value="P:regulation of DNA-templated transcription"/>
    <property type="evidence" value="ECO:0007669"/>
    <property type="project" value="InterPro"/>
</dbReference>
<keyword evidence="3" id="KW-0234">DNA repair</keyword>
<dbReference type="GO" id="GO:0006325">
    <property type="term" value="P:chromatin organization"/>
    <property type="evidence" value="ECO:0007669"/>
    <property type="project" value="UniProtKB-KW"/>
</dbReference>
<dbReference type="Proteomes" id="UP001050691">
    <property type="component" value="Unassembled WGS sequence"/>
</dbReference>
<keyword evidence="1 2" id="KW-0539">Nucleus</keyword>
<evidence type="ECO:0000313" key="6">
    <source>
        <dbReference type="EMBL" id="GJJ07322.1"/>
    </source>
</evidence>
<dbReference type="GO" id="GO:0000812">
    <property type="term" value="C:Swr1 complex"/>
    <property type="evidence" value="ECO:0007669"/>
    <property type="project" value="UniProtKB-UniRule"/>
</dbReference>
<feature type="domain" description="YEATS" evidence="5">
    <location>
        <begin position="6"/>
        <end position="177"/>
    </location>
</feature>
<dbReference type="InterPro" id="IPR055129">
    <property type="entry name" value="YEATS_dom"/>
</dbReference>
<keyword evidence="3" id="KW-0804">Transcription</keyword>
<evidence type="ECO:0000256" key="1">
    <source>
        <dbReference type="ARBA" id="ARBA00023242"/>
    </source>
</evidence>
<evidence type="ECO:0000259" key="5">
    <source>
        <dbReference type="PROSITE" id="PS51037"/>
    </source>
</evidence>
<comment type="caution">
    <text evidence="6">The sequence shown here is derived from an EMBL/GenBank/DDBJ whole genome shotgun (WGS) entry which is preliminary data.</text>
</comment>
<proteinExistence type="inferred from homology"/>
<organism evidence="6 7">
    <name type="scientific">Clathrus columnatus</name>
    <dbReference type="NCBI Taxonomy" id="1419009"/>
    <lineage>
        <taxon>Eukaryota</taxon>
        <taxon>Fungi</taxon>
        <taxon>Dikarya</taxon>
        <taxon>Basidiomycota</taxon>
        <taxon>Agaricomycotina</taxon>
        <taxon>Agaricomycetes</taxon>
        <taxon>Phallomycetidae</taxon>
        <taxon>Phallales</taxon>
        <taxon>Clathraceae</taxon>
        <taxon>Clathrus</taxon>
    </lineage>
</organism>
<dbReference type="GO" id="GO:0005737">
    <property type="term" value="C:cytoplasm"/>
    <property type="evidence" value="ECO:0007669"/>
    <property type="project" value="UniProtKB-SubCell"/>
</dbReference>
<dbReference type="GO" id="GO:0006281">
    <property type="term" value="P:DNA repair"/>
    <property type="evidence" value="ECO:0007669"/>
    <property type="project" value="UniProtKB-UniRule"/>
</dbReference>
<dbReference type="InterPro" id="IPR005033">
    <property type="entry name" value="YEATS"/>
</dbReference>
<keyword evidence="3" id="KW-0963">Cytoplasm</keyword>
<comment type="subunit">
    <text evidence="3">Component of the SWR1 chromatin-remodeling complex and of the NuA4 histone acetyltransferase complex.</text>
</comment>
<dbReference type="Gene3D" id="2.60.40.1970">
    <property type="entry name" value="YEATS domain"/>
    <property type="match status" value="1"/>
</dbReference>
<dbReference type="PANTHER" id="PTHR23195">
    <property type="entry name" value="YEATS DOMAIN"/>
    <property type="match status" value="1"/>
</dbReference>
<name>A0AAV4ZYF6_9AGAM</name>
<keyword evidence="3" id="KW-0175">Coiled coil</keyword>
<keyword evidence="3" id="KW-0227">DNA damage</keyword>
<dbReference type="Pfam" id="PF03366">
    <property type="entry name" value="YEATS"/>
    <property type="match status" value="1"/>
</dbReference>
<evidence type="ECO:0000256" key="3">
    <source>
        <dbReference type="RuleBase" id="RU367117"/>
    </source>
</evidence>
<keyword evidence="7" id="KW-1185">Reference proteome</keyword>
<dbReference type="InterPro" id="IPR038704">
    <property type="entry name" value="YEAST_sf"/>
</dbReference>
<comment type="function">
    <text evidence="3">Component of the SWR1 complex which mediates the ATP-dependent exchange of histone H2A for an H2A variant leading to transcriptional regulation of selected genes by chromatin remodeling. Component of the NuA4 histone acetyltransferase complex which is involved in transcriptional activation of selected genes principally by acetylation of nucleosomal histones H4 and H2A. The NuA4 complex is also involved in DNA repair. Yaf9 may also be required for viability in conditions in which the structural integrity of the spindle is compromised.</text>
</comment>
<keyword evidence="3" id="KW-0010">Activator</keyword>
<dbReference type="AlphaFoldDB" id="A0AAV4ZYF6"/>
<protein>
    <recommendedName>
        <fullName evidence="3">Protein AF-9 homolog</fullName>
    </recommendedName>
</protein>
<comment type="subcellular location">
    <subcellularLocation>
        <location evidence="3">Nucleus</location>
    </subcellularLocation>
    <subcellularLocation>
        <location evidence="3">Cytoplasm</location>
    </subcellularLocation>
</comment>
<reference evidence="6" key="1">
    <citation type="submission" date="2021-10" db="EMBL/GenBank/DDBJ databases">
        <title>De novo Genome Assembly of Clathrus columnatus (Basidiomycota, Fungi) Using Illumina and Nanopore Sequence Data.</title>
        <authorList>
            <person name="Ogiso-Tanaka E."/>
            <person name="Itagaki H."/>
            <person name="Hosoya T."/>
            <person name="Hosaka K."/>
        </authorList>
    </citation>
    <scope>NUCLEOTIDE SEQUENCE</scope>
    <source>
        <strain evidence="6">MO-923</strain>
    </source>
</reference>
<feature type="region of interest" description="Disordered" evidence="4">
    <location>
        <begin position="192"/>
        <end position="222"/>
    </location>
</feature>
<accession>A0AAV4ZYF6</accession>
<sequence length="258" mass="29481">MNERVRVRGITIHRPIIYGNTAVPIPEEERLTSKNADHTFRWTVAVRSPVTPPNSKKDVVGGADDLSYFIKRVTFKLHDTYPSPNRNLDKPPFEVTETGWGEFEIGIRITFVAESGEKALSLHHHLKLHQWSPDGSGGVDPSLALPQPSTHAVHSWQYDEIVFHEPYQAFYNILLNHTPTALSNMRKKTVPPIQYPQDANTETNDAETPEFSTPMEKDEAERLETVRRTILAETEKLRQSLLLKEKELEQLKKQLEAQ</sequence>
<evidence type="ECO:0000313" key="7">
    <source>
        <dbReference type="Proteomes" id="UP001050691"/>
    </source>
</evidence>
<feature type="coiled-coil region" evidence="3">
    <location>
        <begin position="231"/>
        <end position="258"/>
    </location>
</feature>
<comment type="domain">
    <text evidence="3">The coiled-coil domain is required for assembly into the NuA4 complex.</text>
</comment>
<dbReference type="EMBL" id="BPWL01000002">
    <property type="protein sequence ID" value="GJJ07322.1"/>
    <property type="molecule type" value="Genomic_DNA"/>
</dbReference>
<gene>
    <name evidence="3" type="primary">YAF9</name>
    <name evidence="6" type="ORF">Clacol_001523</name>
</gene>